<name>A0AA35XZD7_9PROT</name>
<dbReference type="Pfam" id="PF02616">
    <property type="entry name" value="SMC_ScpA"/>
    <property type="match status" value="1"/>
</dbReference>
<accession>A0AA35XZD7</accession>
<gene>
    <name evidence="2" type="ORF">LMG32879_003140</name>
</gene>
<keyword evidence="3" id="KW-1185">Reference proteome</keyword>
<dbReference type="Gene3D" id="6.10.250.2410">
    <property type="match status" value="1"/>
</dbReference>
<protein>
    <recommendedName>
        <fullName evidence="1">Segregation and condensation protein A</fullName>
    </recommendedName>
</protein>
<evidence type="ECO:0000256" key="1">
    <source>
        <dbReference type="ARBA" id="ARBA00044777"/>
    </source>
</evidence>
<dbReference type="PANTHER" id="PTHR33969">
    <property type="entry name" value="SEGREGATION AND CONDENSATION PROTEIN A"/>
    <property type="match status" value="1"/>
</dbReference>
<organism evidence="2 3">
    <name type="scientific">Brytella acorum</name>
    <dbReference type="NCBI Taxonomy" id="2959299"/>
    <lineage>
        <taxon>Bacteria</taxon>
        <taxon>Pseudomonadati</taxon>
        <taxon>Pseudomonadota</taxon>
        <taxon>Alphaproteobacteria</taxon>
        <taxon>Acetobacterales</taxon>
        <taxon>Acetobacteraceae</taxon>
        <taxon>Brytella</taxon>
    </lineage>
</organism>
<reference evidence="2" key="1">
    <citation type="submission" date="2023-03" db="EMBL/GenBank/DDBJ databases">
        <authorList>
            <person name="Cleenwerck I."/>
        </authorList>
    </citation>
    <scope>NUCLEOTIDE SEQUENCE</scope>
    <source>
        <strain evidence="2">LMG 32879</strain>
    </source>
</reference>
<evidence type="ECO:0000313" key="2">
    <source>
        <dbReference type="EMBL" id="CAI9122280.1"/>
    </source>
</evidence>
<evidence type="ECO:0000313" key="3">
    <source>
        <dbReference type="Proteomes" id="UP001176960"/>
    </source>
</evidence>
<dbReference type="Proteomes" id="UP001176960">
    <property type="component" value="Unassembled WGS sequence"/>
</dbReference>
<dbReference type="AlphaFoldDB" id="A0AA35XZD7"/>
<dbReference type="RefSeq" id="WP_289843930.1">
    <property type="nucleotide sequence ID" value="NZ_CATKSH010000042.1"/>
</dbReference>
<dbReference type="InterPro" id="IPR003768">
    <property type="entry name" value="ScpA"/>
</dbReference>
<dbReference type="PANTHER" id="PTHR33969:SF2">
    <property type="entry name" value="SEGREGATION AND CONDENSATION PROTEIN A"/>
    <property type="match status" value="1"/>
</dbReference>
<sequence length="229" mass="25859">MNLRTIPLTTLIEQLLFYVEEGLKERPLEQTADCLVQAATLIQIRSALLLQHDTIVHAGAVSDAEQIRQRLTRKEALERASQFFEARPILGETVFARGNTDISPFSADKASSIQIRDLLEALLSLSRRRARIQPGQDIFRLSRITYLSVGVALEWWHQRLRKEPHGRWGLSDGVGNLPGPKSQSQIQHNATCAAHFLAVLELGKQGELHLHQSAALERIEIIQSQHEHY</sequence>
<dbReference type="EMBL" id="CATKSH010000042">
    <property type="protein sequence ID" value="CAI9122280.1"/>
    <property type="molecule type" value="Genomic_DNA"/>
</dbReference>
<proteinExistence type="predicted"/>
<comment type="caution">
    <text evidence="2">The sequence shown here is derived from an EMBL/GenBank/DDBJ whole genome shotgun (WGS) entry which is preliminary data.</text>
</comment>